<dbReference type="KEGG" id="pacr:FXN63_07445"/>
<dbReference type="OrthoDB" id="8654052at2"/>
<dbReference type="EMBL" id="CP043046">
    <property type="protein sequence ID" value="QEI05694.1"/>
    <property type="molecule type" value="Genomic_DNA"/>
</dbReference>
<evidence type="ECO:0000256" key="1">
    <source>
        <dbReference type="ARBA" id="ARBA00023125"/>
    </source>
</evidence>
<dbReference type="InterPro" id="IPR001647">
    <property type="entry name" value="HTH_TetR"/>
</dbReference>
<dbReference type="SUPFAM" id="SSF46689">
    <property type="entry name" value="Homeodomain-like"/>
    <property type="match status" value="1"/>
</dbReference>
<organism evidence="3 4">
    <name type="scientific">Pigmentiphaga aceris</name>
    <dbReference type="NCBI Taxonomy" id="1940612"/>
    <lineage>
        <taxon>Bacteria</taxon>
        <taxon>Pseudomonadati</taxon>
        <taxon>Pseudomonadota</taxon>
        <taxon>Betaproteobacteria</taxon>
        <taxon>Burkholderiales</taxon>
        <taxon>Alcaligenaceae</taxon>
        <taxon>Pigmentiphaga</taxon>
    </lineage>
</organism>
<dbReference type="Pfam" id="PF00440">
    <property type="entry name" value="TetR_N"/>
    <property type="match status" value="1"/>
</dbReference>
<dbReference type="SUPFAM" id="SSF48498">
    <property type="entry name" value="Tetracyclin repressor-like, C-terminal domain"/>
    <property type="match status" value="1"/>
</dbReference>
<proteinExistence type="predicted"/>
<keyword evidence="4" id="KW-1185">Reference proteome</keyword>
<dbReference type="InterPro" id="IPR036271">
    <property type="entry name" value="Tet_transcr_reg_TetR-rel_C_sf"/>
</dbReference>
<dbReference type="InterPro" id="IPR009057">
    <property type="entry name" value="Homeodomain-like_sf"/>
</dbReference>
<evidence type="ECO:0000259" key="2">
    <source>
        <dbReference type="Pfam" id="PF00440"/>
    </source>
</evidence>
<evidence type="ECO:0000313" key="3">
    <source>
        <dbReference type="EMBL" id="QEI05694.1"/>
    </source>
</evidence>
<dbReference type="Proteomes" id="UP000325161">
    <property type="component" value="Chromosome"/>
</dbReference>
<evidence type="ECO:0000313" key="4">
    <source>
        <dbReference type="Proteomes" id="UP000325161"/>
    </source>
</evidence>
<keyword evidence="1" id="KW-0238">DNA-binding</keyword>
<dbReference type="AlphaFoldDB" id="A0A5C0AVR1"/>
<gene>
    <name evidence="3" type="ORF">FXN63_07445</name>
</gene>
<accession>A0A5C0AVR1</accession>
<dbReference type="GO" id="GO:0003677">
    <property type="term" value="F:DNA binding"/>
    <property type="evidence" value="ECO:0007669"/>
    <property type="project" value="UniProtKB-KW"/>
</dbReference>
<name>A0A5C0AVR1_9BURK</name>
<dbReference type="Gene3D" id="1.10.357.10">
    <property type="entry name" value="Tetracycline Repressor, domain 2"/>
    <property type="match status" value="1"/>
</dbReference>
<reference evidence="3 4" key="1">
    <citation type="submission" date="2019-08" db="EMBL/GenBank/DDBJ databases">
        <title>Amphibian skin-associated Pigmentiphaga: genome sequence and occurrence across geography and hosts.</title>
        <authorList>
            <person name="Bletz M.C."/>
            <person name="Bunk B."/>
            <person name="Sproeer C."/>
            <person name="Biwer P."/>
            <person name="Reiter S."/>
            <person name="Rabemananjara F.C.E."/>
            <person name="Schulz S."/>
            <person name="Overmann J."/>
            <person name="Vences M."/>
        </authorList>
    </citation>
    <scope>NUCLEOTIDE SEQUENCE [LARGE SCALE GENOMIC DNA]</scope>
    <source>
        <strain evidence="3 4">Mada1488</strain>
    </source>
</reference>
<dbReference type="RefSeq" id="WP_148814077.1">
    <property type="nucleotide sequence ID" value="NZ_CP043046.1"/>
</dbReference>
<sequence length="183" mass="20322">MATLDAPQEENRLLVALASAMVDRPRATLQELAQAVGVSKATLYRFCRTREQLVERLIHHGTVVIGHAIASAELHTSPPLEALRRLIANNLEHRELSSFLMHYWKDASTPPAAGEEWEIALDTFFLRGQQEGVFRIDLTASVLTELWITIFMGLIDGERRGRIARAGMAGLVERAFLHGAAKA</sequence>
<feature type="domain" description="HTH tetR-type" evidence="2">
    <location>
        <begin position="27"/>
        <end position="57"/>
    </location>
</feature>
<protein>
    <submittedName>
        <fullName evidence="3">TetR/AcrR family transcriptional regulator</fullName>
    </submittedName>
</protein>